<dbReference type="GO" id="GO:0016020">
    <property type="term" value="C:membrane"/>
    <property type="evidence" value="ECO:0007669"/>
    <property type="project" value="InterPro"/>
</dbReference>
<dbReference type="SMART" id="SM00175">
    <property type="entry name" value="RAB"/>
    <property type="match status" value="1"/>
</dbReference>
<evidence type="ECO:0000313" key="4">
    <source>
        <dbReference type="Proteomes" id="UP000006671"/>
    </source>
</evidence>
<dbReference type="GO" id="GO:0003924">
    <property type="term" value="F:GTPase activity"/>
    <property type="evidence" value="ECO:0007669"/>
    <property type="project" value="InterPro"/>
</dbReference>
<accession>D2VMR9</accession>
<dbReference type="InterPro" id="IPR005225">
    <property type="entry name" value="Small_GTP-bd"/>
</dbReference>
<dbReference type="NCBIfam" id="TIGR00231">
    <property type="entry name" value="small_GTP"/>
    <property type="match status" value="1"/>
</dbReference>
<dbReference type="GO" id="GO:0005525">
    <property type="term" value="F:GTP binding"/>
    <property type="evidence" value="ECO:0007669"/>
    <property type="project" value="UniProtKB-KW"/>
</dbReference>
<dbReference type="PANTHER" id="PTHR24070">
    <property type="entry name" value="RAS, DI-RAS, AND RHEB FAMILY MEMBERS OF SMALL GTPASE SUPERFAMILY"/>
    <property type="match status" value="1"/>
</dbReference>
<dbReference type="Pfam" id="PF00071">
    <property type="entry name" value="Ras"/>
    <property type="match status" value="1"/>
</dbReference>
<dbReference type="eggNOG" id="KOG0395">
    <property type="taxonomic scope" value="Eukaryota"/>
</dbReference>
<evidence type="ECO:0000313" key="3">
    <source>
        <dbReference type="EMBL" id="EFC41878.1"/>
    </source>
</evidence>
<dbReference type="GO" id="GO:0007165">
    <property type="term" value="P:signal transduction"/>
    <property type="evidence" value="ECO:0007669"/>
    <property type="project" value="InterPro"/>
</dbReference>
<dbReference type="AlphaFoldDB" id="D2VMR9"/>
<name>D2VMR9_NAEGR</name>
<organism evidence="4">
    <name type="scientific">Naegleria gruberi</name>
    <name type="common">Amoeba</name>
    <dbReference type="NCBI Taxonomy" id="5762"/>
    <lineage>
        <taxon>Eukaryota</taxon>
        <taxon>Discoba</taxon>
        <taxon>Heterolobosea</taxon>
        <taxon>Tetramitia</taxon>
        <taxon>Eutetramitia</taxon>
        <taxon>Vahlkampfiidae</taxon>
        <taxon>Naegleria</taxon>
    </lineage>
</organism>
<dbReference type="OrthoDB" id="5976022at2759"/>
<dbReference type="RefSeq" id="XP_002674622.1">
    <property type="nucleotide sequence ID" value="XM_002674576.1"/>
</dbReference>
<protein>
    <submittedName>
        <fullName evidence="3">Ras family small GTPase</fullName>
    </submittedName>
</protein>
<dbReference type="InterPro" id="IPR001806">
    <property type="entry name" value="Small_GTPase"/>
</dbReference>
<evidence type="ECO:0000256" key="2">
    <source>
        <dbReference type="ARBA" id="ARBA00023134"/>
    </source>
</evidence>
<dbReference type="PROSITE" id="PS51421">
    <property type="entry name" value="RAS"/>
    <property type="match status" value="1"/>
</dbReference>
<dbReference type="SMART" id="SM00173">
    <property type="entry name" value="RAS"/>
    <property type="match status" value="1"/>
</dbReference>
<evidence type="ECO:0000256" key="1">
    <source>
        <dbReference type="ARBA" id="ARBA00022741"/>
    </source>
</evidence>
<dbReference type="KEGG" id="ngr:NAEGRDRAFT_70237"/>
<keyword evidence="4" id="KW-1185">Reference proteome</keyword>
<dbReference type="Gene3D" id="3.40.50.300">
    <property type="entry name" value="P-loop containing nucleotide triphosphate hydrolases"/>
    <property type="match status" value="1"/>
</dbReference>
<dbReference type="SUPFAM" id="SSF52540">
    <property type="entry name" value="P-loop containing nucleoside triphosphate hydrolases"/>
    <property type="match status" value="1"/>
</dbReference>
<dbReference type="SMART" id="SM00174">
    <property type="entry name" value="RHO"/>
    <property type="match status" value="1"/>
</dbReference>
<dbReference type="STRING" id="5762.D2VMR9"/>
<proteinExistence type="predicted"/>
<dbReference type="PRINTS" id="PR00449">
    <property type="entry name" value="RASTRNSFRMNG"/>
</dbReference>
<dbReference type="InParanoid" id="D2VMR9"/>
<dbReference type="GeneID" id="8855095"/>
<dbReference type="PROSITE" id="PS51419">
    <property type="entry name" value="RAB"/>
    <property type="match status" value="1"/>
</dbReference>
<sequence>MSTKQSSSAFLSLPNEIHRHILSFLIPSDIKQVEFSVRKACALSIIKFQALNSKLCKETNKYLMEEFWWKLFQVDLGTNASLGEELNKLKEEMIRKNVLRRKLLLMRFIKSAVKSSKSVWEKDIIKMVIMGEARVGKTALTIQFIQGVFVSLYDPTLEDSYRKEVSVDGAPVFAEILDTAGQEEFAALRDGYIRDAMSFILVCSLDNSESLKNLNGMVKKILNINENAGLPMVFVINKIDIPQTEIQISITDCKNEINQIITRFQLKNTRIIEASAQDKLKSDLVFNECMKMSKSFSPDDLQLLQTIIVQDSNILEKYRRNNSGKKCSIM</sequence>
<dbReference type="EMBL" id="GG738883">
    <property type="protein sequence ID" value="EFC41878.1"/>
    <property type="molecule type" value="Genomic_DNA"/>
</dbReference>
<reference evidence="3 4" key="1">
    <citation type="journal article" date="2010" name="Cell">
        <title>The genome of Naegleria gruberi illuminates early eukaryotic versatility.</title>
        <authorList>
            <person name="Fritz-Laylin L.K."/>
            <person name="Prochnik S.E."/>
            <person name="Ginger M.L."/>
            <person name="Dacks J.B."/>
            <person name="Carpenter M.L."/>
            <person name="Field M.C."/>
            <person name="Kuo A."/>
            <person name="Paredez A."/>
            <person name="Chapman J."/>
            <person name="Pham J."/>
            <person name="Shu S."/>
            <person name="Neupane R."/>
            <person name="Cipriano M."/>
            <person name="Mancuso J."/>
            <person name="Tu H."/>
            <person name="Salamov A."/>
            <person name="Lindquist E."/>
            <person name="Shapiro H."/>
            <person name="Lucas S."/>
            <person name="Grigoriev I.V."/>
            <person name="Cande W.Z."/>
            <person name="Fulton C."/>
            <person name="Rokhsar D.S."/>
            <person name="Dawson S.C."/>
        </authorList>
    </citation>
    <scope>NUCLEOTIDE SEQUENCE [LARGE SCALE GENOMIC DNA]</scope>
    <source>
        <strain evidence="3 4">NEG-M</strain>
    </source>
</reference>
<dbReference type="VEuPathDB" id="AmoebaDB:NAEGRDRAFT_70237"/>
<gene>
    <name evidence="3" type="ORF">NAEGRDRAFT_70237</name>
</gene>
<dbReference type="Proteomes" id="UP000006671">
    <property type="component" value="Unassembled WGS sequence"/>
</dbReference>
<dbReference type="InterPro" id="IPR027417">
    <property type="entry name" value="P-loop_NTPase"/>
</dbReference>
<dbReference type="InterPro" id="IPR020849">
    <property type="entry name" value="Small_GTPase_Ras-type"/>
</dbReference>
<keyword evidence="1" id="KW-0547">Nucleotide-binding</keyword>
<keyword evidence="2" id="KW-0342">GTP-binding</keyword>